<sequence>MRVFIDVSGRRAFLEKRRGSIDEHFPADLTPAASALHAPTPRASSEAKCDADQQQGSGAEVKKSFVFEHNTPIIRDDRKTTMLVWEEDRKPSSSAPASGAPIHAATMTPMDAARQSVASNPASHAASADLTAPAAARRVNVADKRIINGQTDVNQLVPFKYKWAWEKYLATCANHWMPQEVNMSRDIALWKDPNGLTEDERRIIKRNLGFFVTADSLAANNIVLGTYRHITAPEARQFLLRQAFEEAIHTHAYQYIVESLGLDESEIFNAYHEVKSIRDKDEFLIPFIDAIMDPNFVTGTPETDQTLLKSLIVFACLMEGLFFYVGFTQILALGRQNKMTGAAEQYQYILRDESMHCNFGIDLINQIKLENPHLWTPEFRAEIKQLFEQAVELEYRYAEDTMPRGVLGLNAAMFKGYLRYIANRRATQIGLEALFPNEENPFPWMSEMIDLKKERNFFETRVIEYQSGGALSWD</sequence>
<accession>A0A0U3LB86</accession>
<dbReference type="InterPro" id="IPR012348">
    <property type="entry name" value="RNR-like"/>
</dbReference>
<dbReference type="EC" id="1.17.4.1" evidence="3"/>
<dbReference type="PANTHER" id="PTHR23409">
    <property type="entry name" value="RIBONUCLEOSIDE-DIPHOSPHATE REDUCTASE SMALL CHAIN"/>
    <property type="match status" value="1"/>
</dbReference>
<dbReference type="PATRIC" id="fig|76731.3.peg.4257"/>
<comment type="cofactor">
    <cofactor evidence="1">
        <name>Fe cation</name>
        <dbReference type="ChEBI" id="CHEBI:24875"/>
    </cofactor>
</comment>
<evidence type="ECO:0000256" key="3">
    <source>
        <dbReference type="ARBA" id="ARBA00012274"/>
    </source>
</evidence>
<evidence type="ECO:0000313" key="4">
    <source>
        <dbReference type="EMBL" id="ALV08606.1"/>
    </source>
</evidence>
<reference evidence="4 5" key="1">
    <citation type="submission" date="2015-12" db="EMBL/GenBank/DDBJ databases">
        <title>Complete genome of Roseateles depolymerans KCTC 42856.</title>
        <authorList>
            <person name="Kim K.M."/>
        </authorList>
    </citation>
    <scope>NUCLEOTIDE SEQUENCE [LARGE SCALE GENOMIC DNA]</scope>
    <source>
        <strain evidence="4 5">KCTC 42856</strain>
    </source>
</reference>
<dbReference type="CDD" id="cd01049">
    <property type="entry name" value="RNRR2"/>
    <property type="match status" value="1"/>
</dbReference>
<dbReference type="PANTHER" id="PTHR23409:SF18">
    <property type="entry name" value="RIBONUCLEOSIDE-DIPHOSPHATE REDUCTASE SUBUNIT M2"/>
    <property type="match status" value="1"/>
</dbReference>
<dbReference type="Proteomes" id="UP000060699">
    <property type="component" value="Chromosome"/>
</dbReference>
<dbReference type="EMBL" id="CP013729">
    <property type="protein sequence ID" value="ALV08606.1"/>
    <property type="molecule type" value="Genomic_DNA"/>
</dbReference>
<proteinExistence type="inferred from homology"/>
<protein>
    <recommendedName>
        <fullName evidence="3">ribonucleoside-diphosphate reductase</fullName>
        <ecNumber evidence="3">1.17.4.1</ecNumber>
    </recommendedName>
</protein>
<dbReference type="NCBIfam" id="NF007186">
    <property type="entry name" value="PRK09614.1-5"/>
    <property type="match status" value="1"/>
</dbReference>
<dbReference type="InterPro" id="IPR033909">
    <property type="entry name" value="RNR_small"/>
</dbReference>
<keyword evidence="5" id="KW-1185">Reference proteome</keyword>
<evidence type="ECO:0000256" key="1">
    <source>
        <dbReference type="ARBA" id="ARBA00001962"/>
    </source>
</evidence>
<name>A0A0U3LB86_9BURK</name>
<dbReference type="Gene3D" id="1.10.620.20">
    <property type="entry name" value="Ribonucleotide Reductase, subunit A"/>
    <property type="match status" value="1"/>
</dbReference>
<evidence type="ECO:0000313" key="5">
    <source>
        <dbReference type="Proteomes" id="UP000060699"/>
    </source>
</evidence>
<dbReference type="InterPro" id="IPR000358">
    <property type="entry name" value="RNR_small_fam"/>
</dbReference>
<dbReference type="GO" id="GO:0004748">
    <property type="term" value="F:ribonucleoside-diphosphate reductase activity, thioredoxin disulfide as acceptor"/>
    <property type="evidence" value="ECO:0007669"/>
    <property type="project" value="UniProtKB-EC"/>
</dbReference>
<dbReference type="GO" id="GO:0009263">
    <property type="term" value="P:deoxyribonucleotide biosynthetic process"/>
    <property type="evidence" value="ECO:0007669"/>
    <property type="project" value="InterPro"/>
</dbReference>
<comment type="similarity">
    <text evidence="2">Belongs to the ribonucleoside diphosphate reductase small chain family.</text>
</comment>
<dbReference type="STRING" id="76731.RD2015_4157"/>
<evidence type="ECO:0000256" key="2">
    <source>
        <dbReference type="ARBA" id="ARBA00009303"/>
    </source>
</evidence>
<gene>
    <name evidence="4" type="ORF">RD2015_4157</name>
</gene>
<dbReference type="AlphaFoldDB" id="A0A0U3LB86"/>
<dbReference type="KEGG" id="rdp:RD2015_4157"/>
<dbReference type="SUPFAM" id="SSF47240">
    <property type="entry name" value="Ferritin-like"/>
    <property type="match status" value="1"/>
</dbReference>
<dbReference type="NCBIfam" id="NF005550">
    <property type="entry name" value="PRK07209.1"/>
    <property type="match status" value="1"/>
</dbReference>
<dbReference type="InterPro" id="IPR009078">
    <property type="entry name" value="Ferritin-like_SF"/>
</dbReference>
<dbReference type="Pfam" id="PF00268">
    <property type="entry name" value="Ribonuc_red_sm"/>
    <property type="match status" value="1"/>
</dbReference>
<dbReference type="UniPathway" id="UPA00326"/>
<organism evidence="4 5">
    <name type="scientific">Roseateles depolymerans</name>
    <dbReference type="NCBI Taxonomy" id="76731"/>
    <lineage>
        <taxon>Bacteria</taxon>
        <taxon>Pseudomonadati</taxon>
        <taxon>Pseudomonadota</taxon>
        <taxon>Betaproteobacteria</taxon>
        <taxon>Burkholderiales</taxon>
        <taxon>Sphaerotilaceae</taxon>
        <taxon>Roseateles</taxon>
    </lineage>
</organism>